<sequence length="555" mass="63543">MITHVIVYEAREDISHPFERRIVLIDSNPLRVGRAVNEPVNNVLSFIFDCKVLSRNHCRVWFDEGKFWIMDTNSSNGTFVNNKRLLSPNDKENCKYQLNDGDLVQFGVDVNETETSITRSVVGHVHFFLSFNYISGFGNNPNYIESIIKVTECLKTIKENETILDKKIDILENTLTNTEGLQESLHQNIVDESGYLSRISLLEQELDIFCENPSNPSTYTDSVKERLNQNVINEKNWMDLLNLRLEEKTQIKIALEESQVCLSDSMHEANVYMKKCEKNKIDLKSMEKEKEKMTEQLDKLEGQNMCLQKKLDYQTDQIEIQHKQYTDHIKELYNRECNLSKIIVKLQEDNNLRNSQTQKNINDSKNGSNWSTMSKDNEDVLENFGFLKQSEKSNESVEMDVSANINVANNSEISVSDPIKRFKLHNHIYSNSLSNIKETNMPNSINVYSEGSSAGVIDNMATVKADNDKNSTNESGDYQLYNIIQNSIISQTEDSKYYKEDSASQSPSYTSSLASNKTEIDSLNASKNTENNSPLAVKTEPENTNTLVNFSIVYE</sequence>
<gene>
    <name evidence="3" type="ORF">A3Q56_01790</name>
</gene>
<evidence type="ECO:0000256" key="1">
    <source>
        <dbReference type="SAM" id="Coils"/>
    </source>
</evidence>
<protein>
    <recommendedName>
        <fullName evidence="2">FHA domain-containing protein</fullName>
    </recommendedName>
</protein>
<feature type="domain" description="FHA" evidence="2">
    <location>
        <begin position="30"/>
        <end position="85"/>
    </location>
</feature>
<dbReference type="Proteomes" id="UP000078046">
    <property type="component" value="Unassembled WGS sequence"/>
</dbReference>
<keyword evidence="1" id="KW-0175">Coiled coil</keyword>
<comment type="caution">
    <text evidence="3">The sequence shown here is derived from an EMBL/GenBank/DDBJ whole genome shotgun (WGS) entry which is preliminary data.</text>
</comment>
<dbReference type="SUPFAM" id="SSF49879">
    <property type="entry name" value="SMAD/FHA domain"/>
    <property type="match status" value="1"/>
</dbReference>
<reference evidence="3 4" key="1">
    <citation type="submission" date="2016-04" db="EMBL/GenBank/DDBJ databases">
        <title>The genome of Intoshia linei affirms orthonectids as highly simplified spiralians.</title>
        <authorList>
            <person name="Mikhailov K.V."/>
            <person name="Slusarev G.S."/>
            <person name="Nikitin M.A."/>
            <person name="Logacheva M.D."/>
            <person name="Penin A."/>
            <person name="Aleoshin V."/>
            <person name="Panchin Y.V."/>
        </authorList>
    </citation>
    <scope>NUCLEOTIDE SEQUENCE [LARGE SCALE GENOMIC DNA]</scope>
    <source>
        <strain evidence="3">Intl2013</strain>
        <tissue evidence="3">Whole animal</tissue>
    </source>
</reference>
<dbReference type="InterPro" id="IPR051176">
    <property type="entry name" value="Cent_Immune-Sig_Mod"/>
</dbReference>
<dbReference type="InterPro" id="IPR008984">
    <property type="entry name" value="SMAD_FHA_dom_sf"/>
</dbReference>
<evidence type="ECO:0000313" key="3">
    <source>
        <dbReference type="EMBL" id="OAF70354.1"/>
    </source>
</evidence>
<keyword evidence="4" id="KW-1185">Reference proteome</keyword>
<accession>A0A177BA90</accession>
<dbReference type="SMART" id="SM00240">
    <property type="entry name" value="FHA"/>
    <property type="match status" value="1"/>
</dbReference>
<name>A0A177BA90_9BILA</name>
<organism evidence="3 4">
    <name type="scientific">Intoshia linei</name>
    <dbReference type="NCBI Taxonomy" id="1819745"/>
    <lineage>
        <taxon>Eukaryota</taxon>
        <taxon>Metazoa</taxon>
        <taxon>Spiralia</taxon>
        <taxon>Lophotrochozoa</taxon>
        <taxon>Mesozoa</taxon>
        <taxon>Orthonectida</taxon>
        <taxon>Rhopaluridae</taxon>
        <taxon>Intoshia</taxon>
    </lineage>
</organism>
<evidence type="ECO:0000259" key="2">
    <source>
        <dbReference type="PROSITE" id="PS50006"/>
    </source>
</evidence>
<dbReference type="EMBL" id="LWCA01000157">
    <property type="protein sequence ID" value="OAF70354.1"/>
    <property type="molecule type" value="Genomic_DNA"/>
</dbReference>
<proteinExistence type="predicted"/>
<evidence type="ECO:0000313" key="4">
    <source>
        <dbReference type="Proteomes" id="UP000078046"/>
    </source>
</evidence>
<feature type="coiled-coil region" evidence="1">
    <location>
        <begin position="276"/>
        <end position="317"/>
    </location>
</feature>
<dbReference type="Pfam" id="PF00498">
    <property type="entry name" value="FHA"/>
    <property type="match status" value="1"/>
</dbReference>
<dbReference type="InterPro" id="IPR000253">
    <property type="entry name" value="FHA_dom"/>
</dbReference>
<dbReference type="PANTHER" id="PTHR15715:SF37">
    <property type="entry name" value="LD47843P"/>
    <property type="match status" value="1"/>
</dbReference>
<dbReference type="PROSITE" id="PS50006">
    <property type="entry name" value="FHA_DOMAIN"/>
    <property type="match status" value="1"/>
</dbReference>
<dbReference type="PANTHER" id="PTHR15715">
    <property type="entry name" value="CENTROSOMAL PROTEIN OF 170 KDA"/>
    <property type="match status" value="1"/>
</dbReference>
<dbReference type="Gene3D" id="2.60.200.20">
    <property type="match status" value="1"/>
</dbReference>
<dbReference type="OrthoDB" id="687730at2759"/>
<dbReference type="AlphaFoldDB" id="A0A177BA90"/>